<proteinExistence type="predicted"/>
<evidence type="ECO:0000313" key="2">
    <source>
        <dbReference type="Proteomes" id="UP000254764"/>
    </source>
</evidence>
<dbReference type="EMBL" id="UEYP01000008">
    <property type="protein sequence ID" value="SSC68700.1"/>
    <property type="molecule type" value="Genomic_DNA"/>
</dbReference>
<name>A0A376ALU1_9HYPH</name>
<sequence length="43" mass="4687">MPVGADDLHRSHALSPWKNEIRLVQVNACTVPNANGSLRCCNV</sequence>
<organism evidence="1 2">
    <name type="scientific">Ciceribacter selenitireducens ATCC BAA-1503</name>
    <dbReference type="NCBI Taxonomy" id="1336235"/>
    <lineage>
        <taxon>Bacteria</taxon>
        <taxon>Pseudomonadati</taxon>
        <taxon>Pseudomonadota</taxon>
        <taxon>Alphaproteobacteria</taxon>
        <taxon>Hyphomicrobiales</taxon>
        <taxon>Rhizobiaceae</taxon>
        <taxon>Ciceribacter</taxon>
    </lineage>
</organism>
<keyword evidence="2" id="KW-1185">Reference proteome</keyword>
<reference evidence="2" key="1">
    <citation type="submission" date="2018-07" db="EMBL/GenBank/DDBJ databases">
        <authorList>
            <person name="Peiro R."/>
            <person name="Begona"/>
            <person name="Cbmso G."/>
            <person name="Lopez M."/>
            <person name="Gonzalez S."/>
        </authorList>
    </citation>
    <scope>NUCLEOTIDE SEQUENCE [LARGE SCALE GENOMIC DNA]</scope>
</reference>
<evidence type="ECO:0000313" key="1">
    <source>
        <dbReference type="EMBL" id="SSC68700.1"/>
    </source>
</evidence>
<dbReference type="Proteomes" id="UP000254764">
    <property type="component" value="Unassembled WGS sequence"/>
</dbReference>
<protein>
    <submittedName>
        <fullName evidence="1">Uncharacterized protein</fullName>
    </submittedName>
</protein>
<dbReference type="AlphaFoldDB" id="A0A376ALU1"/>
<accession>A0A376ALU1</accession>
<gene>
    <name evidence="1" type="ORF">RHIZ70_4408</name>
</gene>